<evidence type="ECO:0000313" key="1">
    <source>
        <dbReference type="EMBL" id="VTR34725.1"/>
    </source>
</evidence>
<dbReference type="EMBL" id="LR590484">
    <property type="protein sequence ID" value="VTR34725.1"/>
    <property type="molecule type" value="Genomic_DNA"/>
</dbReference>
<reference evidence="1 2" key="1">
    <citation type="submission" date="2019-05" db="EMBL/GenBank/DDBJ databases">
        <authorList>
            <consortium name="Pathogen Informatics"/>
        </authorList>
    </citation>
    <scope>NUCLEOTIDE SEQUENCE [LARGE SCALE GENOMIC DNA]</scope>
    <source>
        <strain evidence="1 2">NCTC11429</strain>
    </source>
</reference>
<protein>
    <submittedName>
        <fullName evidence="1">Uncharacterized protein</fullName>
    </submittedName>
</protein>
<accession>A0A4U9UMA3</accession>
<dbReference type="RefSeq" id="WP_028069311.1">
    <property type="nucleotide sequence ID" value="NZ_LR590484.1"/>
</dbReference>
<evidence type="ECO:0000313" key="2">
    <source>
        <dbReference type="Proteomes" id="UP000308196"/>
    </source>
</evidence>
<dbReference type="KEGG" id="stha:NCTC11429_01381"/>
<gene>
    <name evidence="1" type="ORF">NCTC11429_01381</name>
</gene>
<organism evidence="1 2">
    <name type="scientific">Sphingobacterium thalpophilum</name>
    <dbReference type="NCBI Taxonomy" id="259"/>
    <lineage>
        <taxon>Bacteria</taxon>
        <taxon>Pseudomonadati</taxon>
        <taxon>Bacteroidota</taxon>
        <taxon>Sphingobacteriia</taxon>
        <taxon>Sphingobacteriales</taxon>
        <taxon>Sphingobacteriaceae</taxon>
        <taxon>Sphingobacterium</taxon>
    </lineage>
</organism>
<dbReference type="AlphaFoldDB" id="A0A4U9UMA3"/>
<sequence length="74" mass="7880">MAWFQLKANGTATDPNDYTSTGTPTCSGDNHICAVQASPDANNKPILTPALKDEMINALNNTASSSNVQLRNTR</sequence>
<dbReference type="GeneID" id="78462150"/>
<dbReference type="Proteomes" id="UP000308196">
    <property type="component" value="Chromosome"/>
</dbReference>
<proteinExistence type="predicted"/>
<name>A0A4U9UMA3_9SPHI</name>